<accession>A0A161L989</accession>
<dbReference type="InterPro" id="IPR013325">
    <property type="entry name" value="RNA_pol_sigma_r2"/>
</dbReference>
<sequence length="159" mass="18575">MEDQQQHFVSLIEQNKALIYKFCYMYANEADTPQDLFQEVIINLWKGYPTFRGDCKVQTWIYRIALNTCVTFMRKSGSRPKTTALSEDLIVYDDATDASQIKELYTLINRLNEIEKAIVLLYLEERSYDEIAQIVGITRNNVGVRINRIKEKLSQMSNC</sequence>
<keyword evidence="8" id="KW-1185">Reference proteome</keyword>
<evidence type="ECO:0000259" key="5">
    <source>
        <dbReference type="Pfam" id="PF04542"/>
    </source>
</evidence>
<protein>
    <submittedName>
        <fullName evidence="7">RNA polymerase sigma-70 factor, ECF subfamily</fullName>
    </submittedName>
</protein>
<dbReference type="CDD" id="cd06171">
    <property type="entry name" value="Sigma70_r4"/>
    <property type="match status" value="1"/>
</dbReference>
<dbReference type="GO" id="GO:0003677">
    <property type="term" value="F:DNA binding"/>
    <property type="evidence" value="ECO:0007669"/>
    <property type="project" value="InterPro"/>
</dbReference>
<dbReference type="EMBL" id="BDCR01000004">
    <property type="protein sequence ID" value="GAT63984.1"/>
    <property type="molecule type" value="Genomic_DNA"/>
</dbReference>
<dbReference type="GO" id="GO:0006352">
    <property type="term" value="P:DNA-templated transcription initiation"/>
    <property type="evidence" value="ECO:0007669"/>
    <property type="project" value="InterPro"/>
</dbReference>
<name>A0A161L989_9BACT</name>
<dbReference type="InterPro" id="IPR013249">
    <property type="entry name" value="RNA_pol_sigma70_r4_t2"/>
</dbReference>
<dbReference type="OrthoDB" id="9780326at2"/>
<evidence type="ECO:0000259" key="6">
    <source>
        <dbReference type="Pfam" id="PF08281"/>
    </source>
</evidence>
<dbReference type="STRING" id="681398.PJIAN_4527"/>
<dbReference type="RefSeq" id="WP_068705678.1">
    <property type="nucleotide sequence ID" value="NZ_BDCR01000004.1"/>
</dbReference>
<dbReference type="InterPro" id="IPR014284">
    <property type="entry name" value="RNA_pol_sigma-70_dom"/>
</dbReference>
<evidence type="ECO:0000313" key="8">
    <source>
        <dbReference type="Proteomes" id="UP000076586"/>
    </source>
</evidence>
<evidence type="ECO:0000256" key="2">
    <source>
        <dbReference type="ARBA" id="ARBA00023015"/>
    </source>
</evidence>
<keyword evidence="4" id="KW-0804">Transcription</keyword>
<dbReference type="AlphaFoldDB" id="A0A161L989"/>
<dbReference type="GO" id="GO:0016987">
    <property type="term" value="F:sigma factor activity"/>
    <property type="evidence" value="ECO:0007669"/>
    <property type="project" value="UniProtKB-KW"/>
</dbReference>
<evidence type="ECO:0000256" key="1">
    <source>
        <dbReference type="ARBA" id="ARBA00010641"/>
    </source>
</evidence>
<comment type="similarity">
    <text evidence="1">Belongs to the sigma-70 factor family. ECF subfamily.</text>
</comment>
<organism evidence="7 8">
    <name type="scientific">Paludibacter jiangxiensis</name>
    <dbReference type="NCBI Taxonomy" id="681398"/>
    <lineage>
        <taxon>Bacteria</taxon>
        <taxon>Pseudomonadati</taxon>
        <taxon>Bacteroidota</taxon>
        <taxon>Bacteroidia</taxon>
        <taxon>Bacteroidales</taxon>
        <taxon>Paludibacteraceae</taxon>
        <taxon>Paludibacter</taxon>
    </lineage>
</organism>
<proteinExistence type="inferred from homology"/>
<dbReference type="Pfam" id="PF04542">
    <property type="entry name" value="Sigma70_r2"/>
    <property type="match status" value="1"/>
</dbReference>
<reference evidence="8" key="1">
    <citation type="submission" date="2016-04" db="EMBL/GenBank/DDBJ databases">
        <title>Draft genome sequence of Paludibacter jiangxiensis strain NM7.</title>
        <authorList>
            <person name="Qiu Y."/>
            <person name="Matsuura N."/>
            <person name="Ohashi A."/>
            <person name="Tourlousse M.D."/>
            <person name="Sekiguchi Y."/>
        </authorList>
    </citation>
    <scope>NUCLEOTIDE SEQUENCE [LARGE SCALE GENOMIC DNA]</scope>
    <source>
        <strain evidence="8">NM7</strain>
    </source>
</reference>
<dbReference type="Proteomes" id="UP000076586">
    <property type="component" value="Unassembled WGS sequence"/>
</dbReference>
<gene>
    <name evidence="7" type="ORF">PJIAN_4527</name>
</gene>
<feature type="domain" description="RNA polymerase sigma factor 70 region 4 type 2" evidence="6">
    <location>
        <begin position="102"/>
        <end position="153"/>
    </location>
</feature>
<dbReference type="SUPFAM" id="SSF88659">
    <property type="entry name" value="Sigma3 and sigma4 domains of RNA polymerase sigma factors"/>
    <property type="match status" value="1"/>
</dbReference>
<evidence type="ECO:0000313" key="7">
    <source>
        <dbReference type="EMBL" id="GAT63984.1"/>
    </source>
</evidence>
<feature type="domain" description="RNA polymerase sigma-70 region 2" evidence="5">
    <location>
        <begin position="11"/>
        <end position="77"/>
    </location>
</feature>
<dbReference type="PANTHER" id="PTHR43133">
    <property type="entry name" value="RNA POLYMERASE ECF-TYPE SIGMA FACTO"/>
    <property type="match status" value="1"/>
</dbReference>
<reference evidence="8" key="2">
    <citation type="journal article" date="2017" name="Genome Announc.">
        <title>Draft genome sequence of Paludibacter jiangxiensis NM7(T), a propionate-producing fermentative bacterium.</title>
        <authorList>
            <person name="Qiu Y.-L."/>
            <person name="Tourlousse D.M."/>
            <person name="Matsuura N."/>
            <person name="Ohashi A."/>
            <person name="Sekiguchi Y."/>
        </authorList>
    </citation>
    <scope>NUCLEOTIDE SEQUENCE [LARGE SCALE GENOMIC DNA]</scope>
    <source>
        <strain evidence="8">NM7</strain>
    </source>
</reference>
<dbReference type="InterPro" id="IPR007627">
    <property type="entry name" value="RNA_pol_sigma70_r2"/>
</dbReference>
<dbReference type="InterPro" id="IPR039425">
    <property type="entry name" value="RNA_pol_sigma-70-like"/>
</dbReference>
<keyword evidence="3" id="KW-0731">Sigma factor</keyword>
<comment type="caution">
    <text evidence="7">The sequence shown here is derived from an EMBL/GenBank/DDBJ whole genome shotgun (WGS) entry which is preliminary data.</text>
</comment>
<dbReference type="Gene3D" id="1.10.1740.10">
    <property type="match status" value="1"/>
</dbReference>
<dbReference type="PANTHER" id="PTHR43133:SF45">
    <property type="entry name" value="RNA POLYMERASE ECF-TYPE SIGMA FACTOR"/>
    <property type="match status" value="1"/>
</dbReference>
<dbReference type="InterPro" id="IPR036388">
    <property type="entry name" value="WH-like_DNA-bd_sf"/>
</dbReference>
<keyword evidence="2" id="KW-0805">Transcription regulation</keyword>
<dbReference type="Pfam" id="PF08281">
    <property type="entry name" value="Sigma70_r4_2"/>
    <property type="match status" value="1"/>
</dbReference>
<dbReference type="InterPro" id="IPR013324">
    <property type="entry name" value="RNA_pol_sigma_r3/r4-like"/>
</dbReference>
<dbReference type="SUPFAM" id="SSF88946">
    <property type="entry name" value="Sigma2 domain of RNA polymerase sigma factors"/>
    <property type="match status" value="1"/>
</dbReference>
<dbReference type="NCBIfam" id="TIGR02937">
    <property type="entry name" value="sigma70-ECF"/>
    <property type="match status" value="1"/>
</dbReference>
<evidence type="ECO:0000256" key="3">
    <source>
        <dbReference type="ARBA" id="ARBA00023082"/>
    </source>
</evidence>
<dbReference type="Gene3D" id="1.10.10.10">
    <property type="entry name" value="Winged helix-like DNA-binding domain superfamily/Winged helix DNA-binding domain"/>
    <property type="match status" value="1"/>
</dbReference>
<evidence type="ECO:0000256" key="4">
    <source>
        <dbReference type="ARBA" id="ARBA00023163"/>
    </source>
</evidence>